<feature type="transmembrane region" description="Helical" evidence="7">
    <location>
        <begin position="48"/>
        <end position="69"/>
    </location>
</feature>
<dbReference type="AlphaFoldDB" id="A0A168BMJ1"/>
<comment type="caution">
    <text evidence="9">The sequence shown here is derived from an EMBL/GenBank/DDBJ whole genome shotgun (WGS) entry which is preliminary data.</text>
</comment>
<keyword evidence="2 7" id="KW-0812">Transmembrane</keyword>
<feature type="transmembrane region" description="Helical" evidence="7">
    <location>
        <begin position="222"/>
        <end position="247"/>
    </location>
</feature>
<comment type="subcellular location">
    <subcellularLocation>
        <location evidence="1">Membrane</location>
        <topology evidence="1">Multi-pass membrane protein</topology>
    </subcellularLocation>
</comment>
<evidence type="ECO:0000256" key="3">
    <source>
        <dbReference type="ARBA" id="ARBA00022989"/>
    </source>
</evidence>
<evidence type="ECO:0000256" key="1">
    <source>
        <dbReference type="ARBA" id="ARBA00004141"/>
    </source>
</evidence>
<dbReference type="OrthoDB" id="5342292at2759"/>
<evidence type="ECO:0000313" key="10">
    <source>
        <dbReference type="Proteomes" id="UP000078544"/>
    </source>
</evidence>
<keyword evidence="4 7" id="KW-0472">Membrane</keyword>
<keyword evidence="10" id="KW-1185">Reference proteome</keyword>
<feature type="compositionally biased region" description="Basic and acidic residues" evidence="6">
    <location>
        <begin position="308"/>
        <end position="324"/>
    </location>
</feature>
<dbReference type="PANTHER" id="PTHR33048:SF47">
    <property type="entry name" value="INTEGRAL MEMBRANE PROTEIN-RELATED"/>
    <property type="match status" value="1"/>
</dbReference>
<dbReference type="InterPro" id="IPR052337">
    <property type="entry name" value="SAT4-like"/>
</dbReference>
<evidence type="ECO:0000256" key="2">
    <source>
        <dbReference type="ARBA" id="ARBA00022692"/>
    </source>
</evidence>
<feature type="domain" description="Rhodopsin" evidence="8">
    <location>
        <begin position="153"/>
        <end position="252"/>
    </location>
</feature>
<reference evidence="9 10" key="1">
    <citation type="journal article" date="2016" name="Genome Biol. Evol.">
        <title>Divergent and convergent evolution of fungal pathogenicity.</title>
        <authorList>
            <person name="Shang Y."/>
            <person name="Xiao G."/>
            <person name="Zheng P."/>
            <person name="Cen K."/>
            <person name="Zhan S."/>
            <person name="Wang C."/>
        </authorList>
    </citation>
    <scope>NUCLEOTIDE SEQUENCE [LARGE SCALE GENOMIC DNA]</scope>
    <source>
        <strain evidence="9 10">RCEF 2490</strain>
    </source>
</reference>
<feature type="transmembrane region" description="Helical" evidence="7">
    <location>
        <begin position="130"/>
        <end position="149"/>
    </location>
</feature>
<evidence type="ECO:0000256" key="7">
    <source>
        <dbReference type="SAM" id="Phobius"/>
    </source>
</evidence>
<dbReference type="GO" id="GO:0016020">
    <property type="term" value="C:membrane"/>
    <property type="evidence" value="ECO:0007669"/>
    <property type="project" value="UniProtKB-SubCell"/>
</dbReference>
<feature type="transmembrane region" description="Helical" evidence="7">
    <location>
        <begin position="155"/>
        <end position="177"/>
    </location>
</feature>
<evidence type="ECO:0000259" key="8">
    <source>
        <dbReference type="Pfam" id="PF20684"/>
    </source>
</evidence>
<evidence type="ECO:0000256" key="4">
    <source>
        <dbReference type="ARBA" id="ARBA00023136"/>
    </source>
</evidence>
<dbReference type="PANTHER" id="PTHR33048">
    <property type="entry name" value="PTH11-LIKE INTEGRAL MEMBRANE PROTEIN (AFU_ORTHOLOGUE AFUA_5G11245)"/>
    <property type="match status" value="1"/>
</dbReference>
<sequence>MANALNEPVPSRGRAIFVACIVAPIITAIFVALRAYSRFVVTRKNYAADWCCYLTLIWIVAFSATLAQAPKHGMGRHIEDFTEEQSSRMYLWIMMSCSSSEFYVLALWGYKMALLLLYLQLFGVYRKYRYAIYAVMFYVSGYLLCNLILELAMDIALGVFHMTSDLLIAVLPVSIIWRLPLRSKKEMLGLSLILGVGAFAWVVACVRFAYCIMDLTSRDRTWYAGVTFLMSLLEVNTGLICGCLPALKPLITSVRDTYSERPRKQSCGPDQEATHQDDGFTEPHHRLGTTSRLIATTLPQDRGAVARRLAEPIEDRPPTPPPKD</sequence>
<accession>A0A168BMJ1</accession>
<name>A0A168BMJ1_9HYPO</name>
<dbReference type="Pfam" id="PF20684">
    <property type="entry name" value="Fung_rhodopsin"/>
    <property type="match status" value="2"/>
</dbReference>
<evidence type="ECO:0000313" key="9">
    <source>
        <dbReference type="EMBL" id="KZZ95494.1"/>
    </source>
</evidence>
<feature type="compositionally biased region" description="Basic and acidic residues" evidence="6">
    <location>
        <begin position="272"/>
        <end position="285"/>
    </location>
</feature>
<protein>
    <submittedName>
        <fullName evidence="9">Integral membrane protein</fullName>
    </submittedName>
</protein>
<proteinExistence type="inferred from homology"/>
<evidence type="ECO:0000256" key="6">
    <source>
        <dbReference type="SAM" id="MobiDB-lite"/>
    </source>
</evidence>
<comment type="similarity">
    <text evidence="5">Belongs to the SAT4 family.</text>
</comment>
<keyword evidence="3 7" id="KW-1133">Transmembrane helix</keyword>
<dbReference type="Proteomes" id="UP000078544">
    <property type="component" value="Unassembled WGS sequence"/>
</dbReference>
<feature type="region of interest" description="Disordered" evidence="6">
    <location>
        <begin position="260"/>
        <end position="324"/>
    </location>
</feature>
<gene>
    <name evidence="9" type="ORF">AAL_04725</name>
</gene>
<dbReference type="EMBL" id="AZGY01000009">
    <property type="protein sequence ID" value="KZZ95494.1"/>
    <property type="molecule type" value="Genomic_DNA"/>
</dbReference>
<organism evidence="9 10">
    <name type="scientific">Moelleriella libera RCEF 2490</name>
    <dbReference type="NCBI Taxonomy" id="1081109"/>
    <lineage>
        <taxon>Eukaryota</taxon>
        <taxon>Fungi</taxon>
        <taxon>Dikarya</taxon>
        <taxon>Ascomycota</taxon>
        <taxon>Pezizomycotina</taxon>
        <taxon>Sordariomycetes</taxon>
        <taxon>Hypocreomycetidae</taxon>
        <taxon>Hypocreales</taxon>
        <taxon>Clavicipitaceae</taxon>
        <taxon>Moelleriella</taxon>
    </lineage>
</organism>
<feature type="domain" description="Rhodopsin" evidence="8">
    <location>
        <begin position="33"/>
        <end position="149"/>
    </location>
</feature>
<feature type="transmembrane region" description="Helical" evidence="7">
    <location>
        <begin position="15"/>
        <end position="36"/>
    </location>
</feature>
<feature type="compositionally biased region" description="Polar residues" evidence="6">
    <location>
        <begin position="288"/>
        <end position="299"/>
    </location>
</feature>
<dbReference type="STRING" id="1081109.A0A168BMJ1"/>
<dbReference type="InterPro" id="IPR049326">
    <property type="entry name" value="Rhodopsin_dom_fungi"/>
</dbReference>
<feature type="transmembrane region" description="Helical" evidence="7">
    <location>
        <begin position="189"/>
        <end position="210"/>
    </location>
</feature>
<evidence type="ECO:0000256" key="5">
    <source>
        <dbReference type="ARBA" id="ARBA00038359"/>
    </source>
</evidence>